<gene>
    <name evidence="2" type="ORF">GCM10023153_00240</name>
</gene>
<keyword evidence="3" id="KW-1185">Reference proteome</keyword>
<reference evidence="3" key="1">
    <citation type="journal article" date="2019" name="Int. J. Syst. Evol. Microbiol.">
        <title>The Global Catalogue of Microorganisms (GCM) 10K type strain sequencing project: providing services to taxonomists for standard genome sequencing and annotation.</title>
        <authorList>
            <consortium name="The Broad Institute Genomics Platform"/>
            <consortium name="The Broad Institute Genome Sequencing Center for Infectious Disease"/>
            <person name="Wu L."/>
            <person name="Ma J."/>
        </authorList>
    </citation>
    <scope>NUCLEOTIDE SEQUENCE [LARGE SCALE GENOMIC DNA]</scope>
    <source>
        <strain evidence="3">JCM 17738</strain>
    </source>
</reference>
<dbReference type="InterPro" id="IPR021354">
    <property type="entry name" value="DUF2975"/>
</dbReference>
<name>A0ABP8J8D1_9MICO</name>
<evidence type="ECO:0008006" key="4">
    <source>
        <dbReference type="Google" id="ProtNLM"/>
    </source>
</evidence>
<evidence type="ECO:0000313" key="2">
    <source>
        <dbReference type="EMBL" id="GAA4386524.1"/>
    </source>
</evidence>
<organism evidence="2 3">
    <name type="scientific">Ornithinibacter aureus</name>
    <dbReference type="NCBI Taxonomy" id="622664"/>
    <lineage>
        <taxon>Bacteria</taxon>
        <taxon>Bacillati</taxon>
        <taxon>Actinomycetota</taxon>
        <taxon>Actinomycetes</taxon>
        <taxon>Micrococcales</taxon>
        <taxon>Intrasporangiaceae</taxon>
        <taxon>Ornithinibacter</taxon>
    </lineage>
</organism>
<feature type="transmembrane region" description="Helical" evidence="1">
    <location>
        <begin position="170"/>
        <end position="194"/>
    </location>
</feature>
<keyword evidence="1" id="KW-0472">Membrane</keyword>
<protein>
    <recommendedName>
        <fullName evidence="4">DUF2975 domain-containing protein</fullName>
    </recommendedName>
</protein>
<sequence length="211" mass="22408">MAHNPTPPPAQQKPRRDWWTFDRSDRWGLAILLTAVVVATTMAAIVVPIQRWIAGDGIPVPFRSEVSVAALDAVGTNYGPADYTVTLADPSTTQRLLDLVPGTLVVLLLAAGCWLIIAVMRTIAAGEPFSTVNVRRLRALAAMLLLGPAITFFVATSIQGALLGDIPLGGLAYALTIDIPWAGFIAGLLLALLAEAFKTGSRLRDDVDGLI</sequence>
<proteinExistence type="predicted"/>
<dbReference type="Pfam" id="PF11188">
    <property type="entry name" value="DUF2975"/>
    <property type="match status" value="1"/>
</dbReference>
<evidence type="ECO:0000256" key="1">
    <source>
        <dbReference type="SAM" id="Phobius"/>
    </source>
</evidence>
<keyword evidence="1" id="KW-0812">Transmembrane</keyword>
<dbReference type="EMBL" id="BAABFX010000003">
    <property type="protein sequence ID" value="GAA4386524.1"/>
    <property type="molecule type" value="Genomic_DNA"/>
</dbReference>
<dbReference type="RefSeq" id="WP_159903501.1">
    <property type="nucleotide sequence ID" value="NZ_BAABFX010000003.1"/>
</dbReference>
<feature type="transmembrane region" description="Helical" evidence="1">
    <location>
        <begin position="27"/>
        <end position="49"/>
    </location>
</feature>
<feature type="transmembrane region" description="Helical" evidence="1">
    <location>
        <begin position="99"/>
        <end position="119"/>
    </location>
</feature>
<accession>A0ABP8J8D1</accession>
<evidence type="ECO:0000313" key="3">
    <source>
        <dbReference type="Proteomes" id="UP001500390"/>
    </source>
</evidence>
<keyword evidence="1" id="KW-1133">Transmembrane helix</keyword>
<comment type="caution">
    <text evidence="2">The sequence shown here is derived from an EMBL/GenBank/DDBJ whole genome shotgun (WGS) entry which is preliminary data.</text>
</comment>
<dbReference type="Proteomes" id="UP001500390">
    <property type="component" value="Unassembled WGS sequence"/>
</dbReference>
<feature type="transmembrane region" description="Helical" evidence="1">
    <location>
        <begin position="139"/>
        <end position="158"/>
    </location>
</feature>